<sequence length="131" mass="15258">MFQLQFMADFLHTLGTGELPDLSRTVNGFIDPNDIEYWWDAPFPFRTFPTQGTSRCINSINDFMDFFGSQGNRKPLLLCERRLNQMKGRIFNREVRPVNDAVMAGLRDDALNGDTQAEETMFDNIARWRAW</sequence>
<reference evidence="1" key="1">
    <citation type="submission" date="2022-08" db="EMBL/GenBank/DDBJ databases">
        <authorList>
            <person name="Giroux E."/>
            <person name="Giroux E."/>
        </authorList>
    </citation>
    <scope>NUCLEOTIDE SEQUENCE</scope>
    <source>
        <strain evidence="1">H1091258</strain>
    </source>
</reference>
<evidence type="ECO:0000313" key="2">
    <source>
        <dbReference type="Proteomes" id="UP001152533"/>
    </source>
</evidence>
<accession>A0A9W4RP66</accession>
<dbReference type="EMBL" id="CAMGZC010000215">
    <property type="protein sequence ID" value="CAI0645099.1"/>
    <property type="molecule type" value="Genomic_DNA"/>
</dbReference>
<dbReference type="AlphaFoldDB" id="A0A9W4RP66"/>
<proteinExistence type="predicted"/>
<dbReference type="Proteomes" id="UP001152533">
    <property type="component" value="Unassembled WGS sequence"/>
</dbReference>
<name>A0A9W4RP66_9PEZI</name>
<organism evidence="1 2">
    <name type="scientific">Colletotrichum noveboracense</name>
    <dbReference type="NCBI Taxonomy" id="2664923"/>
    <lineage>
        <taxon>Eukaryota</taxon>
        <taxon>Fungi</taxon>
        <taxon>Dikarya</taxon>
        <taxon>Ascomycota</taxon>
        <taxon>Pezizomycotina</taxon>
        <taxon>Sordariomycetes</taxon>
        <taxon>Hypocreomycetidae</taxon>
        <taxon>Glomerellales</taxon>
        <taxon>Glomerellaceae</taxon>
        <taxon>Colletotrichum</taxon>
        <taxon>Colletotrichum gloeosporioides species complex</taxon>
    </lineage>
</organism>
<keyword evidence="2" id="KW-1185">Reference proteome</keyword>
<comment type="caution">
    <text evidence="1">The sequence shown here is derived from an EMBL/GenBank/DDBJ whole genome shotgun (WGS) entry which is preliminary data.</text>
</comment>
<evidence type="ECO:0000313" key="1">
    <source>
        <dbReference type="EMBL" id="CAI0645099.1"/>
    </source>
</evidence>
<protein>
    <submittedName>
        <fullName evidence="1">Uncharacterized protein</fullName>
    </submittedName>
</protein>
<gene>
    <name evidence="1" type="ORF">CGXH109_LOCUS42071</name>
</gene>